<dbReference type="STRING" id="869754.A0A1A0HIK3"/>
<dbReference type="GO" id="GO:0000290">
    <property type="term" value="P:deadenylation-dependent decapping of nuclear-transcribed mRNA"/>
    <property type="evidence" value="ECO:0007669"/>
    <property type="project" value="EnsemblFungi"/>
</dbReference>
<feature type="active site" description="Nucleophile" evidence="13">
    <location>
        <position position="239"/>
    </location>
</feature>
<evidence type="ECO:0000256" key="4">
    <source>
        <dbReference type="ARBA" id="ARBA00012520"/>
    </source>
</evidence>
<evidence type="ECO:0000313" key="16">
    <source>
        <dbReference type="Proteomes" id="UP000092555"/>
    </source>
</evidence>
<dbReference type="PIRSF" id="PIRSF028973">
    <property type="entry name" value="Scavenger_mRNA_decap_enz"/>
    <property type="match status" value="1"/>
</dbReference>
<comment type="subcellular location">
    <subcellularLocation>
        <location evidence="2">Cytoplasm</location>
    </subcellularLocation>
    <subcellularLocation>
        <location evidence="1">Nucleus</location>
    </subcellularLocation>
</comment>
<keyword evidence="8" id="KW-0378">Hydrolase</keyword>
<feature type="binding site" evidence="14">
    <location>
        <position position="169"/>
    </location>
    <ligand>
        <name>substrate</name>
    </ligand>
</feature>
<dbReference type="GO" id="GO:0140932">
    <property type="term" value="F:5'-(N(7)-methyl 5'-triphosphoguanosine)-[mRNA] diphosphatase activity"/>
    <property type="evidence" value="ECO:0007669"/>
    <property type="project" value="UniProtKB-EC"/>
</dbReference>
<keyword evidence="7" id="KW-0597">Phosphoprotein</keyword>
<keyword evidence="6" id="KW-0963">Cytoplasm</keyword>
<feature type="binding site" evidence="14">
    <location>
        <position position="167"/>
    </location>
    <ligand>
        <name>substrate</name>
    </ligand>
</feature>
<dbReference type="AlphaFoldDB" id="A0A1A0HIK3"/>
<dbReference type="SUPFAM" id="SSF54197">
    <property type="entry name" value="HIT-like"/>
    <property type="match status" value="1"/>
</dbReference>
<dbReference type="FunFam" id="3.30.428.10:FF:000006">
    <property type="entry name" value="m7GpppX diphosphatase"/>
    <property type="match status" value="1"/>
</dbReference>
<dbReference type="InterPro" id="IPR011145">
    <property type="entry name" value="Scavenger_mRNA_decap_enz_N"/>
</dbReference>
<dbReference type="GO" id="GO:0000340">
    <property type="term" value="F:RNA 7-methylguanosine cap binding"/>
    <property type="evidence" value="ECO:0007669"/>
    <property type="project" value="EnsemblFungi"/>
</dbReference>
<dbReference type="EMBL" id="LXTC01000001">
    <property type="protein sequence ID" value="OBA23717.1"/>
    <property type="molecule type" value="Genomic_DNA"/>
</dbReference>
<dbReference type="InterPro" id="IPR036265">
    <property type="entry name" value="HIT-like_sf"/>
</dbReference>
<dbReference type="InterPro" id="IPR019808">
    <property type="entry name" value="Histidine_triad_CS"/>
</dbReference>
<reference evidence="15 16" key="1">
    <citation type="submission" date="2016-05" db="EMBL/GenBank/DDBJ databases">
        <title>Comparative genomics of biotechnologically important yeasts.</title>
        <authorList>
            <consortium name="DOE Joint Genome Institute"/>
            <person name="Riley R."/>
            <person name="Haridas S."/>
            <person name="Wolfe K.H."/>
            <person name="Lopes M.R."/>
            <person name="Hittinger C.T."/>
            <person name="Goker M."/>
            <person name="Salamov A."/>
            <person name="Wisecaver J."/>
            <person name="Long T.M."/>
            <person name="Aerts A.L."/>
            <person name="Barry K."/>
            <person name="Choi C."/>
            <person name="Clum A."/>
            <person name="Coughlan A.Y."/>
            <person name="Deshpande S."/>
            <person name="Douglass A.P."/>
            <person name="Hanson S.J."/>
            <person name="Klenk H.-P."/>
            <person name="LaButti K."/>
            <person name="Lapidus A."/>
            <person name="Lindquist E."/>
            <person name="Lipzen A."/>
            <person name="Meier-kolthoff J.P."/>
            <person name="Ohm R.A."/>
            <person name="Otillar R.P."/>
            <person name="Pangilinan J."/>
            <person name="Peng Y."/>
            <person name="Rokas A."/>
            <person name="Rosa C.A."/>
            <person name="Scheuner C."/>
            <person name="Sibirny A.A."/>
            <person name="Slot J.C."/>
            <person name="Stielow J.B."/>
            <person name="Sun H."/>
            <person name="Kurtzman C.P."/>
            <person name="Blackwell M."/>
            <person name="Grigoriev I.V."/>
            <person name="Jeffries T.W."/>
        </authorList>
    </citation>
    <scope>NUCLEOTIDE SEQUENCE [LARGE SCALE GENOMIC DNA]</scope>
    <source>
        <strain evidence="15 16">NRRL YB-4993</strain>
    </source>
</reference>
<dbReference type="Pfam" id="PF11969">
    <property type="entry name" value="DcpS_C"/>
    <property type="match status" value="1"/>
</dbReference>
<evidence type="ECO:0000256" key="1">
    <source>
        <dbReference type="ARBA" id="ARBA00004123"/>
    </source>
</evidence>
<evidence type="ECO:0000256" key="10">
    <source>
        <dbReference type="ARBA" id="ARBA00029885"/>
    </source>
</evidence>
<proteinExistence type="inferred from homology"/>
<dbReference type="SUPFAM" id="SSF102860">
    <property type="entry name" value="mRNA decapping enzyme DcpS N-terminal domain"/>
    <property type="match status" value="1"/>
</dbReference>
<dbReference type="PANTHER" id="PTHR12978">
    <property type="entry name" value="HISTIDINE TRIAD HIT PROTEIN MEMBER"/>
    <property type="match status" value="1"/>
</dbReference>
<dbReference type="PANTHER" id="PTHR12978:SF0">
    <property type="entry name" value="M7GPPPX DIPHOSPHATASE"/>
    <property type="match status" value="1"/>
</dbReference>
<evidence type="ECO:0000256" key="11">
    <source>
        <dbReference type="ARBA" id="ARBA00030609"/>
    </source>
</evidence>
<comment type="catalytic activity">
    <reaction evidence="12">
        <text>a 5'-end (N(7)-methyl 5'-triphosphoguanosine)-ribonucleoside in mRNA + H2O = N(7)-methyl-GMP + a 5'-end diphospho-ribonucleoside in mRNA + 2 H(+)</text>
        <dbReference type="Rhea" id="RHEA:65388"/>
        <dbReference type="Rhea" id="RHEA-COMP:17165"/>
        <dbReference type="Rhea" id="RHEA-COMP:17167"/>
        <dbReference type="ChEBI" id="CHEBI:15377"/>
        <dbReference type="ChEBI" id="CHEBI:15378"/>
        <dbReference type="ChEBI" id="CHEBI:58285"/>
        <dbReference type="ChEBI" id="CHEBI:156461"/>
        <dbReference type="ChEBI" id="CHEBI:167616"/>
        <dbReference type="EC" id="3.6.1.59"/>
    </reaction>
</comment>
<comment type="caution">
    <text evidence="15">The sequence shown here is derived from an EMBL/GenBank/DDBJ whole genome shotgun (WGS) entry which is preliminary data.</text>
</comment>
<feature type="binding site" evidence="14">
    <location>
        <position position="147"/>
    </location>
    <ligand>
        <name>substrate</name>
    </ligand>
</feature>
<dbReference type="Proteomes" id="UP000092555">
    <property type="component" value="Unassembled WGS sequence"/>
</dbReference>
<dbReference type="InterPro" id="IPR008594">
    <property type="entry name" value="DcpS/DCS2"/>
</dbReference>
<dbReference type="OrthoDB" id="10264956at2759"/>
<dbReference type="Gene3D" id="3.30.200.40">
    <property type="entry name" value="Scavenger mRNA decapping enzyme, N-terminal domain"/>
    <property type="match status" value="1"/>
</dbReference>
<evidence type="ECO:0000256" key="9">
    <source>
        <dbReference type="ARBA" id="ARBA00023242"/>
    </source>
</evidence>
<evidence type="ECO:0000256" key="2">
    <source>
        <dbReference type="ARBA" id="ARBA00004496"/>
    </source>
</evidence>
<feature type="binding site" evidence="14">
    <location>
        <position position="137"/>
    </location>
    <ligand>
        <name>substrate</name>
    </ligand>
</feature>
<dbReference type="Gene3D" id="3.30.428.10">
    <property type="entry name" value="HIT-like"/>
    <property type="match status" value="1"/>
</dbReference>
<protein>
    <recommendedName>
        <fullName evidence="5">m7GpppX diphosphatase</fullName>
        <ecNumber evidence="4">3.6.1.59</ecNumber>
    </recommendedName>
    <alternativeName>
        <fullName evidence="11">Decapping scavenger enzyme</fullName>
    </alternativeName>
    <alternativeName>
        <fullName evidence="10">Scavenger mRNA-decapping enzyme DcpS</fullName>
    </alternativeName>
</protein>
<organism evidence="15 16">
    <name type="scientific">Metschnikowia bicuspidata var. bicuspidata NRRL YB-4993</name>
    <dbReference type="NCBI Taxonomy" id="869754"/>
    <lineage>
        <taxon>Eukaryota</taxon>
        <taxon>Fungi</taxon>
        <taxon>Dikarya</taxon>
        <taxon>Ascomycota</taxon>
        <taxon>Saccharomycotina</taxon>
        <taxon>Pichiomycetes</taxon>
        <taxon>Metschnikowiaceae</taxon>
        <taxon>Metschnikowia</taxon>
    </lineage>
</organism>
<dbReference type="GO" id="GO:0000932">
    <property type="term" value="C:P-body"/>
    <property type="evidence" value="ECO:0007669"/>
    <property type="project" value="TreeGrafter"/>
</dbReference>
<evidence type="ECO:0000256" key="8">
    <source>
        <dbReference type="ARBA" id="ARBA00022801"/>
    </source>
</evidence>
<evidence type="ECO:0000256" key="13">
    <source>
        <dbReference type="PIRSR" id="PIRSR028973-1"/>
    </source>
</evidence>
<keyword evidence="16" id="KW-1185">Reference proteome</keyword>
<evidence type="ECO:0000256" key="7">
    <source>
        <dbReference type="ARBA" id="ARBA00022553"/>
    </source>
</evidence>
<dbReference type="EC" id="3.6.1.59" evidence="4"/>
<comment type="similarity">
    <text evidence="3">Belongs to the HIT family.</text>
</comment>
<dbReference type="Pfam" id="PF05652">
    <property type="entry name" value="DcpS"/>
    <property type="match status" value="1"/>
</dbReference>
<evidence type="ECO:0000256" key="3">
    <source>
        <dbReference type="ARBA" id="ARBA00010208"/>
    </source>
</evidence>
<dbReference type="PROSITE" id="PS00892">
    <property type="entry name" value="HIT_1"/>
    <property type="match status" value="1"/>
</dbReference>
<evidence type="ECO:0000256" key="6">
    <source>
        <dbReference type="ARBA" id="ARBA00022490"/>
    </source>
</evidence>
<evidence type="ECO:0000256" key="14">
    <source>
        <dbReference type="PIRSR" id="PIRSR028973-2"/>
    </source>
</evidence>
<dbReference type="GeneID" id="30029417"/>
<gene>
    <name evidence="15" type="ORF">METBIDRAFT_34095</name>
</gene>
<sequence>MKVEELAAKFTPTEVLKTDTQTKSVVILGTVDGENAICSLEKTAFSISEVGDALLSKLVDGIQLINDNDVYLWSMAALVQDLEKSPGAKVNFIHPASETHIRKYRSQAHHWVAETPEVYRKIVRPFIDTQKGDRIQWVYNILFKGKESETFIHHDTDPQDGYVLLPDMKWDRSTLEALYLVTIVNRTDISSVRDIDGSHVDFLMRVRDNIKQVVSEKYLVAEDQLRLFVHYQPSYYHFHIHVVNINHPGLGAGINAGKAILLDDVIDNVRMVYDYYQRRTMYYQLGGNHKLWEKLEELKELCC</sequence>
<accession>A0A1A0HIK3</accession>
<evidence type="ECO:0000313" key="15">
    <source>
        <dbReference type="EMBL" id="OBA23717.1"/>
    </source>
</evidence>
<feature type="binding site" evidence="14">
    <location>
        <begin position="230"/>
        <end position="241"/>
    </location>
    <ligand>
        <name>substrate</name>
    </ligand>
</feature>
<dbReference type="GO" id="GO:0005634">
    <property type="term" value="C:nucleus"/>
    <property type="evidence" value="ECO:0007669"/>
    <property type="project" value="UniProtKB-SubCell"/>
</dbReference>
<name>A0A1A0HIK3_9ASCO</name>
<evidence type="ECO:0000256" key="12">
    <source>
        <dbReference type="ARBA" id="ARBA00048222"/>
    </source>
</evidence>
<evidence type="ECO:0000256" key="5">
    <source>
        <dbReference type="ARBA" id="ARBA00015636"/>
    </source>
</evidence>
<keyword evidence="9" id="KW-0539">Nucleus</keyword>
<dbReference type="RefSeq" id="XP_018714198.1">
    <property type="nucleotide sequence ID" value="XM_018856441.1"/>
</dbReference>